<sequence>MPNKFLGKLGNLADSIKDAAEDVIDRIDDKFDMPIIIDFVGIKRAGDECYTTARETSGLCRITIEKANEMVQFGQELQTTLDDVTGSSTSKSSSSRGIGSMDASKFAIIQDLMDGDRIQSATNLARELSELSLKCVDKSQEMILSMERGIDALPDAIASSKGGKNGDPELPDIDQSVNDMKKLVKDIKDVNLFTVVKSGSAAFDGLRKNGELSSNMFHSINNFACDVESVSGSFRNLGSGDNEDKNPAKIFSKMKTIATDAWRCLRLSGLMKLFAEKVQLLIQWIISLFQIASTKLGTIWGALSNARDVLGHSLIQVKESIRLCDISKDKSILLRDTSKEICDHLKNILQFRTSNASKAFASLKDLADGDEIMLCIQLATGIDDEFTACTSQVIKTIEGVDDAIRNMPDVLIPELTSIEDDDDIDIDFKSRGGVIGDDGTTTTTRSARTTTVKKVDVGNDVRELDELRNQIEDANALTVISHSLEGFVGINDKIGMCGEMITTSRGFAESSLTAIDSFQNGSWDLEVASAHILELFHIRTAGKQMKVFIESILQLVRANIELLKTIRSKSKGGSDGSSGSLGRLSDIVKPGGMKNLASSIASDLDVDDLKGIGEGLKKFGSLFKK</sequence>
<dbReference type="InParanoid" id="A0A1E7EUQ7"/>
<dbReference type="OrthoDB" id="51598at2759"/>
<gene>
    <name evidence="1" type="ORF">FRACYDRAFT_247967</name>
</gene>
<protein>
    <submittedName>
        <fullName evidence="1">Uncharacterized protein</fullName>
    </submittedName>
</protein>
<dbReference type="EMBL" id="KV784374">
    <property type="protein sequence ID" value="OEU09711.1"/>
    <property type="molecule type" value="Genomic_DNA"/>
</dbReference>
<evidence type="ECO:0000313" key="2">
    <source>
        <dbReference type="Proteomes" id="UP000095751"/>
    </source>
</evidence>
<proteinExistence type="predicted"/>
<reference evidence="1 2" key="1">
    <citation type="submission" date="2016-09" db="EMBL/GenBank/DDBJ databases">
        <title>Extensive genetic diversity and differential bi-allelic expression allows diatom success in the polar Southern Ocean.</title>
        <authorList>
            <consortium name="DOE Joint Genome Institute"/>
            <person name="Mock T."/>
            <person name="Otillar R.P."/>
            <person name="Strauss J."/>
            <person name="Dupont C."/>
            <person name="Frickenhaus S."/>
            <person name="Maumus F."/>
            <person name="Mcmullan M."/>
            <person name="Sanges R."/>
            <person name="Schmutz J."/>
            <person name="Toseland A."/>
            <person name="Valas R."/>
            <person name="Veluchamy A."/>
            <person name="Ward B.J."/>
            <person name="Allen A."/>
            <person name="Barry K."/>
            <person name="Falciatore A."/>
            <person name="Ferrante M."/>
            <person name="Fortunato A.E."/>
            <person name="Gloeckner G."/>
            <person name="Gruber A."/>
            <person name="Hipkin R."/>
            <person name="Janech M."/>
            <person name="Kroth P."/>
            <person name="Leese F."/>
            <person name="Lindquist E."/>
            <person name="Lyon B.R."/>
            <person name="Martin J."/>
            <person name="Mayer C."/>
            <person name="Parker M."/>
            <person name="Quesneville H."/>
            <person name="Raymond J."/>
            <person name="Uhlig C."/>
            <person name="Valentin K.U."/>
            <person name="Worden A.Z."/>
            <person name="Armbrust E.V."/>
            <person name="Bowler C."/>
            <person name="Green B."/>
            <person name="Moulton V."/>
            <person name="Van Oosterhout C."/>
            <person name="Grigoriev I."/>
        </authorList>
    </citation>
    <scope>NUCLEOTIDE SEQUENCE [LARGE SCALE GENOMIC DNA]</scope>
    <source>
        <strain evidence="1 2">CCMP1102</strain>
    </source>
</reference>
<evidence type="ECO:0000313" key="1">
    <source>
        <dbReference type="EMBL" id="OEU09711.1"/>
    </source>
</evidence>
<name>A0A1E7EUQ7_9STRA</name>
<dbReference type="Proteomes" id="UP000095751">
    <property type="component" value="Unassembled WGS sequence"/>
</dbReference>
<dbReference type="AlphaFoldDB" id="A0A1E7EUQ7"/>
<dbReference type="KEGG" id="fcy:FRACYDRAFT_247967"/>
<keyword evidence="2" id="KW-1185">Reference proteome</keyword>
<organism evidence="1 2">
    <name type="scientific">Fragilariopsis cylindrus CCMP1102</name>
    <dbReference type="NCBI Taxonomy" id="635003"/>
    <lineage>
        <taxon>Eukaryota</taxon>
        <taxon>Sar</taxon>
        <taxon>Stramenopiles</taxon>
        <taxon>Ochrophyta</taxon>
        <taxon>Bacillariophyta</taxon>
        <taxon>Bacillariophyceae</taxon>
        <taxon>Bacillariophycidae</taxon>
        <taxon>Bacillariales</taxon>
        <taxon>Bacillariaceae</taxon>
        <taxon>Fragilariopsis</taxon>
    </lineage>
</organism>
<accession>A0A1E7EUQ7</accession>